<dbReference type="SUPFAM" id="SSF51338">
    <property type="entry name" value="Composite domain of metallo-dependent hydrolases"/>
    <property type="match status" value="1"/>
</dbReference>
<sequence>MTDTSPLPRAISQLAPIAPTGRLLLRGGTIISMDRGIGNMVRGDILVEGDQIRAIGSTITADDAERRAMRSPPRSAPA</sequence>
<organism evidence="1 2">
    <name type="scientific">Sphingopyxis fribergensis</name>
    <dbReference type="NCBI Taxonomy" id="1515612"/>
    <lineage>
        <taxon>Bacteria</taxon>
        <taxon>Pseudomonadati</taxon>
        <taxon>Pseudomonadota</taxon>
        <taxon>Alphaproteobacteria</taxon>
        <taxon>Sphingomonadales</taxon>
        <taxon>Sphingomonadaceae</taxon>
        <taxon>Sphingopyxis</taxon>
    </lineage>
</organism>
<evidence type="ECO:0000313" key="1">
    <source>
        <dbReference type="EMBL" id="AJA07092.1"/>
    </source>
</evidence>
<name>A0A0A7PGL7_9SPHN</name>
<proteinExistence type="predicted"/>
<dbReference type="AlphaFoldDB" id="A0A0A7PGL7"/>
<dbReference type="Gene3D" id="2.30.40.10">
    <property type="entry name" value="Urease, subunit C, domain 1"/>
    <property type="match status" value="1"/>
</dbReference>
<evidence type="ECO:0000313" key="2">
    <source>
        <dbReference type="Proteomes" id="UP000030907"/>
    </source>
</evidence>
<dbReference type="STRING" id="1515612.SKP52_00750"/>
<dbReference type="Proteomes" id="UP000030907">
    <property type="component" value="Chromosome"/>
</dbReference>
<accession>A0A0A7PGL7</accession>
<protein>
    <recommendedName>
        <fullName evidence="3">Amidohydrolase-related domain-containing protein</fullName>
    </recommendedName>
</protein>
<dbReference type="OrthoDB" id="9796020at2"/>
<dbReference type="GO" id="GO:0016810">
    <property type="term" value="F:hydrolase activity, acting on carbon-nitrogen (but not peptide) bonds"/>
    <property type="evidence" value="ECO:0007669"/>
    <property type="project" value="InterPro"/>
</dbReference>
<reference evidence="1 2" key="1">
    <citation type="journal article" date="2015" name="Int. J. Syst. Evol. Microbiol.">
        <title>Description of Sphingopyxis fribergensis sp. nov. - a soil bacterium with the ability to degrade styrene and phenylacetic acid.</title>
        <authorList>
            <person name="Oelschlagel M."/>
            <person name="Ruckert C."/>
            <person name="Kalinowski J."/>
            <person name="Schmidt G."/>
            <person name="Schlomann M."/>
            <person name="Tischler D."/>
        </authorList>
    </citation>
    <scope>NUCLEOTIDE SEQUENCE [LARGE SCALE GENOMIC DNA]</scope>
    <source>
        <strain evidence="1 2">Kp5.2</strain>
    </source>
</reference>
<gene>
    <name evidence="1" type="ORF">SKP52_00750</name>
</gene>
<dbReference type="HOGENOM" id="CLU_2620198_0_0_5"/>
<dbReference type="InterPro" id="IPR011059">
    <property type="entry name" value="Metal-dep_hydrolase_composite"/>
</dbReference>
<keyword evidence="2" id="KW-1185">Reference proteome</keyword>
<dbReference type="RefSeq" id="WP_148308971.1">
    <property type="nucleotide sequence ID" value="NZ_CP009122.1"/>
</dbReference>
<dbReference type="KEGG" id="sphk:SKP52_00750"/>
<dbReference type="EMBL" id="CP009122">
    <property type="protein sequence ID" value="AJA07092.1"/>
    <property type="molecule type" value="Genomic_DNA"/>
</dbReference>
<evidence type="ECO:0008006" key="3">
    <source>
        <dbReference type="Google" id="ProtNLM"/>
    </source>
</evidence>